<evidence type="ECO:0000313" key="3">
    <source>
        <dbReference type="Proteomes" id="UP000316079"/>
    </source>
</evidence>
<organism evidence="2 3">
    <name type="scientific">Danionella cerebrum</name>
    <dbReference type="NCBI Taxonomy" id="2873325"/>
    <lineage>
        <taxon>Eukaryota</taxon>
        <taxon>Metazoa</taxon>
        <taxon>Chordata</taxon>
        <taxon>Craniata</taxon>
        <taxon>Vertebrata</taxon>
        <taxon>Euteleostomi</taxon>
        <taxon>Actinopterygii</taxon>
        <taxon>Neopterygii</taxon>
        <taxon>Teleostei</taxon>
        <taxon>Ostariophysi</taxon>
        <taxon>Cypriniformes</taxon>
        <taxon>Danionidae</taxon>
        <taxon>Danioninae</taxon>
        <taxon>Danionella</taxon>
    </lineage>
</organism>
<accession>A0A553RJ09</accession>
<dbReference type="Proteomes" id="UP000316079">
    <property type="component" value="Unassembled WGS sequence"/>
</dbReference>
<reference evidence="2 3" key="1">
    <citation type="journal article" date="2019" name="Sci. Data">
        <title>Hybrid genome assembly and annotation of Danionella translucida.</title>
        <authorList>
            <person name="Kadobianskyi M."/>
            <person name="Schulze L."/>
            <person name="Schuelke M."/>
            <person name="Judkewitz B."/>
        </authorList>
    </citation>
    <scope>NUCLEOTIDE SEQUENCE [LARGE SCALE GENOMIC DNA]</scope>
    <source>
        <strain evidence="2 3">Bolton</strain>
    </source>
</reference>
<proteinExistence type="predicted"/>
<dbReference type="EMBL" id="SRMA01024002">
    <property type="protein sequence ID" value="TRZ02172.1"/>
    <property type="molecule type" value="Genomic_DNA"/>
</dbReference>
<keyword evidence="3" id="KW-1185">Reference proteome</keyword>
<feature type="compositionally biased region" description="Polar residues" evidence="1">
    <location>
        <begin position="28"/>
        <end position="50"/>
    </location>
</feature>
<protein>
    <submittedName>
        <fullName evidence="2">Uncharacterized protein</fullName>
    </submittedName>
</protein>
<feature type="region of interest" description="Disordered" evidence="1">
    <location>
        <begin position="28"/>
        <end position="67"/>
    </location>
</feature>
<evidence type="ECO:0000256" key="1">
    <source>
        <dbReference type="SAM" id="MobiDB-lite"/>
    </source>
</evidence>
<name>A0A553RJ09_9TELE</name>
<sequence length="208" mass="23210">MSPCTDIFSHLDEPNGLGFSSWTTCRERGSQNSDLQSGKRTPLQQVQLHSSPPGFKASQQEEETALTAHDSNPWIQRSVVTPCQYLIQPPSHSTSMVSAGAQPKSTALENIYEKRGQWTWAVHRLRPCSWNEKVAESGTAVGWNGAAPEDLKESTRKVVHELNPRLLGSSRWLKMSVQGDKSEGRAQMGVYTCCTYRMAFTDQKRSLL</sequence>
<evidence type="ECO:0000313" key="2">
    <source>
        <dbReference type="EMBL" id="TRZ02172.1"/>
    </source>
</evidence>
<gene>
    <name evidence="2" type="ORF">DNTS_014937</name>
</gene>
<dbReference type="AlphaFoldDB" id="A0A553RJ09"/>
<comment type="caution">
    <text evidence="2">The sequence shown here is derived from an EMBL/GenBank/DDBJ whole genome shotgun (WGS) entry which is preliminary data.</text>
</comment>